<keyword evidence="3" id="KW-1185">Reference proteome</keyword>
<protein>
    <submittedName>
        <fullName evidence="2">Uncharacterized protein</fullName>
    </submittedName>
</protein>
<dbReference type="RefSeq" id="WP_092920650.1">
    <property type="nucleotide sequence ID" value="NZ_FOYN01000002.1"/>
</dbReference>
<evidence type="ECO:0000313" key="3">
    <source>
        <dbReference type="Proteomes" id="UP000198932"/>
    </source>
</evidence>
<dbReference type="AlphaFoldDB" id="A0A1I6FTS2"/>
<dbReference type="EMBL" id="FOYN01000002">
    <property type="protein sequence ID" value="SFR33308.1"/>
    <property type="molecule type" value="Genomic_DNA"/>
</dbReference>
<dbReference type="STRING" id="35743.SAMN04487937_1190"/>
<accession>A0A1I6FTS2</accession>
<feature type="transmembrane region" description="Helical" evidence="1">
    <location>
        <begin position="41"/>
        <end position="61"/>
    </location>
</feature>
<keyword evidence="1" id="KW-0812">Transmembrane</keyword>
<feature type="transmembrane region" description="Helical" evidence="1">
    <location>
        <begin position="68"/>
        <end position="87"/>
    </location>
</feature>
<sequence>MALRRDRRLAAALLAVCCGLLAPLASERLLAHRLGLAGPPVMYGLLALAGVAAVAAFRYSAADSWRYLLVYAGLSVAGALGTFVHLFEQTGA</sequence>
<dbReference type="OrthoDB" id="289725at2157"/>
<keyword evidence="1" id="KW-0472">Membrane</keyword>
<name>A0A1I6FTS2_HALSD</name>
<organism evidence="2 3">
    <name type="scientific">Halorubrum sodomense</name>
    <dbReference type="NCBI Taxonomy" id="35743"/>
    <lineage>
        <taxon>Archaea</taxon>
        <taxon>Methanobacteriati</taxon>
        <taxon>Methanobacteriota</taxon>
        <taxon>Stenosarchaea group</taxon>
        <taxon>Halobacteria</taxon>
        <taxon>Halobacteriales</taxon>
        <taxon>Haloferacaceae</taxon>
        <taxon>Halorubrum</taxon>
    </lineage>
</organism>
<dbReference type="Proteomes" id="UP000198932">
    <property type="component" value="Unassembled WGS sequence"/>
</dbReference>
<proteinExistence type="predicted"/>
<evidence type="ECO:0000313" key="2">
    <source>
        <dbReference type="EMBL" id="SFR33308.1"/>
    </source>
</evidence>
<gene>
    <name evidence="2" type="ORF">SAMN04487937_1190</name>
</gene>
<evidence type="ECO:0000256" key="1">
    <source>
        <dbReference type="SAM" id="Phobius"/>
    </source>
</evidence>
<reference evidence="3" key="1">
    <citation type="submission" date="2016-10" db="EMBL/GenBank/DDBJ databases">
        <authorList>
            <person name="Varghese N."/>
            <person name="Submissions S."/>
        </authorList>
    </citation>
    <scope>NUCLEOTIDE SEQUENCE [LARGE SCALE GENOMIC DNA]</scope>
    <source>
        <strain evidence="3">RD 26</strain>
    </source>
</reference>
<keyword evidence="1" id="KW-1133">Transmembrane helix</keyword>